<name>M2YXV8_PSEFD</name>
<proteinExistence type="predicted"/>
<dbReference type="HOGENOM" id="CLU_744193_0_0_1"/>
<gene>
    <name evidence="2" type="ORF">MYCFIDRAFT_197618</name>
</gene>
<dbReference type="RefSeq" id="XP_007927861.1">
    <property type="nucleotide sequence ID" value="XM_007929670.1"/>
</dbReference>
<evidence type="ECO:0000313" key="3">
    <source>
        <dbReference type="Proteomes" id="UP000016932"/>
    </source>
</evidence>
<feature type="region of interest" description="Disordered" evidence="1">
    <location>
        <begin position="330"/>
        <end position="350"/>
    </location>
</feature>
<organism evidence="2 3">
    <name type="scientific">Pseudocercospora fijiensis (strain CIRAD86)</name>
    <name type="common">Black leaf streak disease fungus</name>
    <name type="synonym">Mycosphaerella fijiensis</name>
    <dbReference type="NCBI Taxonomy" id="383855"/>
    <lineage>
        <taxon>Eukaryota</taxon>
        <taxon>Fungi</taxon>
        <taxon>Dikarya</taxon>
        <taxon>Ascomycota</taxon>
        <taxon>Pezizomycotina</taxon>
        <taxon>Dothideomycetes</taxon>
        <taxon>Dothideomycetidae</taxon>
        <taxon>Mycosphaerellales</taxon>
        <taxon>Mycosphaerellaceae</taxon>
        <taxon>Pseudocercospora</taxon>
    </lineage>
</organism>
<protein>
    <submittedName>
        <fullName evidence="2">Uncharacterized protein</fullName>
    </submittedName>
</protein>
<accession>M2YXV8</accession>
<dbReference type="KEGG" id="pfj:MYCFIDRAFT_197618"/>
<dbReference type="GeneID" id="19335665"/>
<keyword evidence="3" id="KW-1185">Reference proteome</keyword>
<dbReference type="Proteomes" id="UP000016932">
    <property type="component" value="Unassembled WGS sequence"/>
</dbReference>
<reference evidence="2 3" key="1">
    <citation type="journal article" date="2012" name="PLoS Pathog.">
        <title>Diverse lifestyles and strategies of plant pathogenesis encoded in the genomes of eighteen Dothideomycetes fungi.</title>
        <authorList>
            <person name="Ohm R.A."/>
            <person name="Feau N."/>
            <person name="Henrissat B."/>
            <person name="Schoch C.L."/>
            <person name="Horwitz B.A."/>
            <person name="Barry K.W."/>
            <person name="Condon B.J."/>
            <person name="Copeland A.C."/>
            <person name="Dhillon B."/>
            <person name="Glaser F."/>
            <person name="Hesse C.N."/>
            <person name="Kosti I."/>
            <person name="LaButti K."/>
            <person name="Lindquist E.A."/>
            <person name="Lucas S."/>
            <person name="Salamov A.A."/>
            <person name="Bradshaw R.E."/>
            <person name="Ciuffetti L."/>
            <person name="Hamelin R.C."/>
            <person name="Kema G.H.J."/>
            <person name="Lawrence C."/>
            <person name="Scott J.A."/>
            <person name="Spatafora J.W."/>
            <person name="Turgeon B.G."/>
            <person name="de Wit P.J.G.M."/>
            <person name="Zhong S."/>
            <person name="Goodwin S.B."/>
            <person name="Grigoriev I.V."/>
        </authorList>
    </citation>
    <scope>NUCLEOTIDE SEQUENCE [LARGE SCALE GENOMIC DNA]</scope>
    <source>
        <strain evidence="2 3">CIRAD86</strain>
    </source>
</reference>
<evidence type="ECO:0000256" key="1">
    <source>
        <dbReference type="SAM" id="MobiDB-lite"/>
    </source>
</evidence>
<dbReference type="EMBL" id="KB446559">
    <property type="protein sequence ID" value="EME82520.1"/>
    <property type="molecule type" value="Genomic_DNA"/>
</dbReference>
<dbReference type="VEuPathDB" id="FungiDB:MYCFIDRAFT_197618"/>
<dbReference type="OrthoDB" id="3629726at2759"/>
<dbReference type="AlphaFoldDB" id="M2YXV8"/>
<dbReference type="STRING" id="383855.M2YXV8"/>
<sequence length="372" mass="41609">MLDGNITEDNDHLTSSYRYYRTLLEQQAQIDHSNILRHRADALFRACPGLTSMWVTYGDPISTICNSKSFQKGLVLPHDNRAANVDEGILAPIQLLLAAADSGRKLTTVVFGNVHYNLLLQPANIQSKIASVMERVEQFQWDIGDTFSTWNPSNGEEDDNGVINDAGDDFDEDEVYNMYGIFARGAFLTFLSKFQVLRDLAVSLPGMSYRLAPIELRHVVGGIHFPLLEAFYISSVLTTSDDLIGFLLRHKETLKRLRLCDLSMSTDKDDSWNSFFAGIAGKLPKLELISLRGIFSHYPQTPCYVFGWYAPASDGTPFTTRMERYVLSGQGEVPQQASNPLDESEREKRLGSAAVPKALPLTWKADAELSIQ</sequence>
<evidence type="ECO:0000313" key="2">
    <source>
        <dbReference type="EMBL" id="EME82520.1"/>
    </source>
</evidence>